<proteinExistence type="predicted"/>
<name>A0A814RJ13_9BILA</name>
<feature type="region of interest" description="Disordered" evidence="1">
    <location>
        <begin position="48"/>
        <end position="82"/>
    </location>
</feature>
<reference evidence="2" key="1">
    <citation type="submission" date="2021-02" db="EMBL/GenBank/DDBJ databases">
        <authorList>
            <person name="Nowell W R."/>
        </authorList>
    </citation>
    <scope>NUCLEOTIDE SEQUENCE</scope>
</reference>
<gene>
    <name evidence="2" type="ORF">CJN711_LOCUS8744</name>
</gene>
<dbReference type="EMBL" id="CAJNOV010003228">
    <property type="protein sequence ID" value="CAF1134722.1"/>
    <property type="molecule type" value="Genomic_DNA"/>
</dbReference>
<dbReference type="SUPFAM" id="SSF50978">
    <property type="entry name" value="WD40 repeat-like"/>
    <property type="match status" value="1"/>
</dbReference>
<dbReference type="InterPro" id="IPR036322">
    <property type="entry name" value="WD40_repeat_dom_sf"/>
</dbReference>
<feature type="compositionally biased region" description="Polar residues" evidence="1">
    <location>
        <begin position="58"/>
        <end position="81"/>
    </location>
</feature>
<dbReference type="Gene3D" id="2.130.10.10">
    <property type="entry name" value="YVTN repeat-like/Quinoprotein amine dehydrogenase"/>
    <property type="match status" value="1"/>
</dbReference>
<dbReference type="Proteomes" id="UP000663855">
    <property type="component" value="Unassembled WGS sequence"/>
</dbReference>
<sequence>MTTIPEDKFTQKVFHSIAEAFLQGVMTFPKNEKIENEYSYQYFTEPSSSSSSNSVSSGNKQQATLSTTKTEEGTPNSPSSQKRSRILIIIKRFENLLDSKTGSFHSRLPVSSVGSCHNILFSSNGQYLIALFYEITSNINPYSVKIWSTNDNTIRTNLHAIKCTLASTSQNSSLLYMAGKQKYGRGISLGLLDIDTCSLARELKSDPDTSIGDEIRRIILTKNETYALIACTEHATTYTCFVIFKLEAITSSNEEQSSSNNCTMLLTRFDSDPNNTFAISDESILTVLRTNEVVIWKLSDGEILFNYDFRHLNSENKIQNIRHCQIHDNRLAMLLESGVIHIWDVTLVIAQFSLVATITDPLIHSISWLDHRHFLSIDNDGQRIRTWNVNRKDNINELICSQGSLQSLGVHAISNDSNKRHEYLIIGTSKQQRDLLIFEYTQPFDGQNDSSNFSVC</sequence>
<evidence type="ECO:0000313" key="2">
    <source>
        <dbReference type="EMBL" id="CAF1134722.1"/>
    </source>
</evidence>
<dbReference type="InterPro" id="IPR015943">
    <property type="entry name" value="WD40/YVTN_repeat-like_dom_sf"/>
</dbReference>
<feature type="compositionally biased region" description="Low complexity" evidence="1">
    <location>
        <begin position="48"/>
        <end position="57"/>
    </location>
</feature>
<protein>
    <submittedName>
        <fullName evidence="2">Uncharacterized protein</fullName>
    </submittedName>
</protein>
<organism evidence="2 3">
    <name type="scientific">Rotaria magnacalcarata</name>
    <dbReference type="NCBI Taxonomy" id="392030"/>
    <lineage>
        <taxon>Eukaryota</taxon>
        <taxon>Metazoa</taxon>
        <taxon>Spiralia</taxon>
        <taxon>Gnathifera</taxon>
        <taxon>Rotifera</taxon>
        <taxon>Eurotatoria</taxon>
        <taxon>Bdelloidea</taxon>
        <taxon>Philodinida</taxon>
        <taxon>Philodinidae</taxon>
        <taxon>Rotaria</taxon>
    </lineage>
</organism>
<comment type="caution">
    <text evidence="2">The sequence shown here is derived from an EMBL/GenBank/DDBJ whole genome shotgun (WGS) entry which is preliminary data.</text>
</comment>
<dbReference type="AlphaFoldDB" id="A0A814RJ13"/>
<accession>A0A814RJ13</accession>
<evidence type="ECO:0000256" key="1">
    <source>
        <dbReference type="SAM" id="MobiDB-lite"/>
    </source>
</evidence>
<evidence type="ECO:0000313" key="3">
    <source>
        <dbReference type="Proteomes" id="UP000663855"/>
    </source>
</evidence>